<evidence type="ECO:0000256" key="6">
    <source>
        <dbReference type="SAM" id="MobiDB-lite"/>
    </source>
</evidence>
<evidence type="ECO:0000256" key="3">
    <source>
        <dbReference type="ARBA" id="ARBA00022782"/>
    </source>
</evidence>
<dbReference type="GO" id="GO:0009908">
    <property type="term" value="P:flower development"/>
    <property type="evidence" value="ECO:0007669"/>
    <property type="project" value="UniProtKB-KW"/>
</dbReference>
<dbReference type="GO" id="GO:0016787">
    <property type="term" value="F:hydrolase activity"/>
    <property type="evidence" value="ECO:0007669"/>
    <property type="project" value="UniProtKB-KW"/>
</dbReference>
<feature type="region of interest" description="Disordered" evidence="6">
    <location>
        <begin position="382"/>
        <end position="448"/>
    </location>
</feature>
<proteinExistence type="inferred from homology"/>
<protein>
    <recommendedName>
        <fullName evidence="5">FRIGIDA-like protein</fullName>
    </recommendedName>
</protein>
<evidence type="ECO:0000256" key="5">
    <source>
        <dbReference type="RuleBase" id="RU364012"/>
    </source>
</evidence>
<dbReference type="EMBL" id="GHES01038979">
    <property type="protein sequence ID" value="MPA69538.1"/>
    <property type="molecule type" value="Transcribed_RNA"/>
</dbReference>
<dbReference type="AlphaFoldDB" id="A0A5B7BMI8"/>
<evidence type="ECO:0000256" key="4">
    <source>
        <dbReference type="ARBA" id="ARBA00023089"/>
    </source>
</evidence>
<dbReference type="Pfam" id="PF07899">
    <property type="entry name" value="Frigida"/>
    <property type="match status" value="1"/>
</dbReference>
<dbReference type="GO" id="GO:0030154">
    <property type="term" value="P:cell differentiation"/>
    <property type="evidence" value="ECO:0007669"/>
    <property type="project" value="UniProtKB-KW"/>
</dbReference>
<dbReference type="PANTHER" id="PTHR31791:SF10">
    <property type="entry name" value="FRIGIDA-LIKE PROTEIN"/>
    <property type="match status" value="1"/>
</dbReference>
<feature type="region of interest" description="Disordered" evidence="6">
    <location>
        <begin position="77"/>
        <end position="104"/>
    </location>
</feature>
<evidence type="ECO:0000256" key="1">
    <source>
        <dbReference type="ARBA" id="ARBA00008956"/>
    </source>
</evidence>
<keyword evidence="7" id="KW-0378">Hydrolase</keyword>
<evidence type="ECO:0000256" key="2">
    <source>
        <dbReference type="ARBA" id="ARBA00022473"/>
    </source>
</evidence>
<evidence type="ECO:0000313" key="7">
    <source>
        <dbReference type="EMBL" id="MPA69538.1"/>
    </source>
</evidence>
<dbReference type="InterPro" id="IPR012474">
    <property type="entry name" value="Frigida"/>
</dbReference>
<feature type="compositionally biased region" description="Polar residues" evidence="6">
    <location>
        <begin position="424"/>
        <end position="440"/>
    </location>
</feature>
<keyword evidence="3 5" id="KW-0221">Differentiation</keyword>
<sequence length="535" mass="58511">MATNCVITTDRLQKFFNDLQTRKDLLTTVTELHKTITNHFTSLEQSLAQKSQTLDSKIEAFDTQTKKTLESLENRENAIPERESATAARIEEQKESAISDIEKSETGGERNLSDVLRMYCRRMDSAGLVRFMLARRKESVALRTEITSAVEESVDSMRLVLDAVEEFVETKVEGMVGVADRRWACGTLIQAAVPVEECGSGGVARSVRERAAGVLEKWKGVLGGSEGSGVGAGEAAMFLQMVVGFGLKEKFEEEFLRKLVVEFAARRDMAKLAVALGFRDKMEDIIDGLVKSGKEIEAVYFATESGLTERFPPVDLLRSYLRNCRKNANKISKNGNYSMSAVEEANNLELNAIRAIIKCVEDHKLESQFTLDSLRKRVTQLEKTKAEKKKNAASTSRHSNKRAHGGSGRGSGPPAFRQPKAGRFSNTSPSFRHRNPSQSHPAPATRFSAPYNYPSQGMYEGPGTASYGPGYGGAHTQSPAALPQQYPFAPQDVGAGGVRAGGSYGGQNSYGGQTNYSAYDYGVAAAPTYPPSYTQ</sequence>
<name>A0A5B7BMI8_DAVIN</name>
<gene>
    <name evidence="7" type="ORF">Din_038979</name>
</gene>
<comment type="similarity">
    <text evidence="1 5">Belongs to the Frigida family.</text>
</comment>
<keyword evidence="4 5" id="KW-0287">Flowering</keyword>
<reference evidence="7" key="1">
    <citation type="submission" date="2019-08" db="EMBL/GenBank/DDBJ databases">
        <title>Reference gene set and small RNA set construction with multiple tissues from Davidia involucrata Baill.</title>
        <authorList>
            <person name="Yang H."/>
            <person name="Zhou C."/>
            <person name="Li G."/>
            <person name="Wang J."/>
            <person name="Gao P."/>
            <person name="Wang M."/>
            <person name="Wang R."/>
            <person name="Zhao Y."/>
        </authorList>
    </citation>
    <scope>NUCLEOTIDE SEQUENCE</scope>
    <source>
        <tissue evidence="7">Mixed with DoveR01_LX</tissue>
    </source>
</reference>
<keyword evidence="2 5" id="KW-0217">Developmental protein</keyword>
<accession>A0A5B7BMI8</accession>
<organism evidence="7">
    <name type="scientific">Davidia involucrata</name>
    <name type="common">Dove tree</name>
    <dbReference type="NCBI Taxonomy" id="16924"/>
    <lineage>
        <taxon>Eukaryota</taxon>
        <taxon>Viridiplantae</taxon>
        <taxon>Streptophyta</taxon>
        <taxon>Embryophyta</taxon>
        <taxon>Tracheophyta</taxon>
        <taxon>Spermatophyta</taxon>
        <taxon>Magnoliopsida</taxon>
        <taxon>eudicotyledons</taxon>
        <taxon>Gunneridae</taxon>
        <taxon>Pentapetalae</taxon>
        <taxon>asterids</taxon>
        <taxon>Cornales</taxon>
        <taxon>Nyssaceae</taxon>
        <taxon>Davidia</taxon>
    </lineage>
</organism>
<dbReference type="PANTHER" id="PTHR31791">
    <property type="entry name" value="FRIGIDA-LIKE PROTEIN 3-RELATED"/>
    <property type="match status" value="1"/>
</dbReference>